<name>E9H7N9_DAPPU</name>
<dbReference type="KEGG" id="dpx:DAPPUDRAFT_254697"/>
<reference evidence="1 2" key="1">
    <citation type="journal article" date="2011" name="Science">
        <title>The ecoresponsive genome of Daphnia pulex.</title>
        <authorList>
            <person name="Colbourne J.K."/>
            <person name="Pfrender M.E."/>
            <person name="Gilbert D."/>
            <person name="Thomas W.K."/>
            <person name="Tucker A."/>
            <person name="Oakley T.H."/>
            <person name="Tokishita S."/>
            <person name="Aerts A."/>
            <person name="Arnold G.J."/>
            <person name="Basu M.K."/>
            <person name="Bauer D.J."/>
            <person name="Caceres C.E."/>
            <person name="Carmel L."/>
            <person name="Casola C."/>
            <person name="Choi J.H."/>
            <person name="Detter J.C."/>
            <person name="Dong Q."/>
            <person name="Dusheyko S."/>
            <person name="Eads B.D."/>
            <person name="Frohlich T."/>
            <person name="Geiler-Samerotte K.A."/>
            <person name="Gerlach D."/>
            <person name="Hatcher P."/>
            <person name="Jogdeo S."/>
            <person name="Krijgsveld J."/>
            <person name="Kriventseva E.V."/>
            <person name="Kultz D."/>
            <person name="Laforsch C."/>
            <person name="Lindquist E."/>
            <person name="Lopez J."/>
            <person name="Manak J.R."/>
            <person name="Muller J."/>
            <person name="Pangilinan J."/>
            <person name="Patwardhan R.P."/>
            <person name="Pitluck S."/>
            <person name="Pritham E.J."/>
            <person name="Rechtsteiner A."/>
            <person name="Rho M."/>
            <person name="Rogozin I.B."/>
            <person name="Sakarya O."/>
            <person name="Salamov A."/>
            <person name="Schaack S."/>
            <person name="Shapiro H."/>
            <person name="Shiga Y."/>
            <person name="Skalitzky C."/>
            <person name="Smith Z."/>
            <person name="Souvorov A."/>
            <person name="Sung W."/>
            <person name="Tang Z."/>
            <person name="Tsuchiya D."/>
            <person name="Tu H."/>
            <person name="Vos H."/>
            <person name="Wang M."/>
            <person name="Wolf Y.I."/>
            <person name="Yamagata H."/>
            <person name="Yamada T."/>
            <person name="Ye Y."/>
            <person name="Shaw J.R."/>
            <person name="Andrews J."/>
            <person name="Crease T.J."/>
            <person name="Tang H."/>
            <person name="Lucas S.M."/>
            <person name="Robertson H.M."/>
            <person name="Bork P."/>
            <person name="Koonin E.V."/>
            <person name="Zdobnov E.M."/>
            <person name="Grigoriev I.V."/>
            <person name="Lynch M."/>
            <person name="Boore J.L."/>
        </authorList>
    </citation>
    <scope>NUCLEOTIDE SEQUENCE [LARGE SCALE GENOMIC DNA]</scope>
</reference>
<gene>
    <name evidence="1" type="ORF">DAPPUDRAFT_254697</name>
</gene>
<dbReference type="HOGENOM" id="CLU_2906349_0_0_1"/>
<evidence type="ECO:0000313" key="1">
    <source>
        <dbReference type="EMBL" id="EFX72272.1"/>
    </source>
</evidence>
<organism evidence="1 2">
    <name type="scientific">Daphnia pulex</name>
    <name type="common">Water flea</name>
    <dbReference type="NCBI Taxonomy" id="6669"/>
    <lineage>
        <taxon>Eukaryota</taxon>
        <taxon>Metazoa</taxon>
        <taxon>Ecdysozoa</taxon>
        <taxon>Arthropoda</taxon>
        <taxon>Crustacea</taxon>
        <taxon>Branchiopoda</taxon>
        <taxon>Diplostraca</taxon>
        <taxon>Cladocera</taxon>
        <taxon>Anomopoda</taxon>
        <taxon>Daphniidae</taxon>
        <taxon>Daphnia</taxon>
    </lineage>
</organism>
<dbReference type="AlphaFoldDB" id="E9H7N9"/>
<evidence type="ECO:0000313" key="2">
    <source>
        <dbReference type="Proteomes" id="UP000000305"/>
    </source>
</evidence>
<accession>E9H7N9</accession>
<sequence>MSNKLVITGLDCAFSVTVTPRCVEFHIPNLIAEKGLQLEATWPDCCRPGKSPGVTTTTKANA</sequence>
<keyword evidence="2" id="KW-1185">Reference proteome</keyword>
<dbReference type="Proteomes" id="UP000000305">
    <property type="component" value="Unassembled WGS sequence"/>
</dbReference>
<dbReference type="EMBL" id="GL732601">
    <property type="protein sequence ID" value="EFX72272.1"/>
    <property type="molecule type" value="Genomic_DNA"/>
</dbReference>
<proteinExistence type="predicted"/>
<protein>
    <submittedName>
        <fullName evidence="1">Uncharacterized protein</fullName>
    </submittedName>
</protein>
<dbReference type="InParanoid" id="E9H7N9"/>